<dbReference type="PANTHER" id="PTHR34448:SF1">
    <property type="entry name" value="BLL6088 PROTEIN"/>
    <property type="match status" value="1"/>
</dbReference>
<organism evidence="2 3">
    <name type="scientific">Candidatus Marsarchaeota G2 archaeon OSP_D</name>
    <dbReference type="NCBI Taxonomy" id="1978157"/>
    <lineage>
        <taxon>Archaea</taxon>
        <taxon>Candidatus Marsarchaeota</taxon>
        <taxon>Candidatus Marsarchaeota group 2</taxon>
    </lineage>
</organism>
<dbReference type="Proteomes" id="UP000240322">
    <property type="component" value="Unassembled WGS sequence"/>
</dbReference>
<dbReference type="InterPro" id="IPR058739">
    <property type="entry name" value="NicX"/>
</dbReference>
<gene>
    <name evidence="2" type="ORF">B9Q03_07275</name>
</gene>
<dbReference type="GO" id="GO:0004177">
    <property type="term" value="F:aminopeptidase activity"/>
    <property type="evidence" value="ECO:0007669"/>
    <property type="project" value="UniProtKB-KW"/>
</dbReference>
<dbReference type="InterPro" id="IPR052170">
    <property type="entry name" value="M29_Exopeptidase"/>
</dbReference>
<evidence type="ECO:0000313" key="3">
    <source>
        <dbReference type="Proteomes" id="UP000240322"/>
    </source>
</evidence>
<proteinExistence type="predicted"/>
<sequence>MSEIYHASLKLVRDMMKVRQGETVVVTTDSEGDLDFALSVERAVKEVGAKSLIVRNWAPPHVGRAAEPYLPVEVLKRVVSLSDVWIELNAKWLLYSSIYEEALRAGRTRYVCLVGMSQDMAVRCIGRVDVETLLEFQKILQRLTSNARSMHYTTPRGTDVVFENDPRRPVISEGDVKGPGEYMLIGQVDWAPIEETIEGTIVFDGSVNPPTQLGLLANPIKLKVKAGRVVDVLGGYEAKVYSDWLRSLGDQNMYCLAHVSYGCNPGARLTGNVLEDERVWGCLEWGLGNQSEGFKAKNIVAVSHSDGITLNPTLYADGQLVIKDGEYVHPELKELAKRLRPSK</sequence>
<keyword evidence="1" id="KW-0479">Metal-binding</keyword>
<dbReference type="AlphaFoldDB" id="A0A2R6AV58"/>
<keyword evidence="2" id="KW-0031">Aminopeptidase</keyword>
<name>A0A2R6AV58_9ARCH</name>
<dbReference type="Pfam" id="PF26233">
    <property type="entry name" value="NicX"/>
    <property type="match status" value="1"/>
</dbReference>
<evidence type="ECO:0000256" key="1">
    <source>
        <dbReference type="ARBA" id="ARBA00022723"/>
    </source>
</evidence>
<keyword evidence="2" id="KW-0378">Hydrolase</keyword>
<dbReference type="SUPFAM" id="SSF144052">
    <property type="entry name" value="Thermophilic metalloprotease-like"/>
    <property type="match status" value="1"/>
</dbReference>
<dbReference type="PANTHER" id="PTHR34448">
    <property type="entry name" value="AMINOPEPTIDASE"/>
    <property type="match status" value="1"/>
</dbReference>
<evidence type="ECO:0000313" key="2">
    <source>
        <dbReference type="EMBL" id="PSN90259.1"/>
    </source>
</evidence>
<protein>
    <submittedName>
        <fullName evidence="2">Leucyl aminopeptidase</fullName>
    </submittedName>
</protein>
<comment type="caution">
    <text evidence="2">The sequence shown here is derived from an EMBL/GenBank/DDBJ whole genome shotgun (WGS) entry which is preliminary data.</text>
</comment>
<dbReference type="EMBL" id="NEXE01000067">
    <property type="protein sequence ID" value="PSN90259.1"/>
    <property type="molecule type" value="Genomic_DNA"/>
</dbReference>
<dbReference type="GO" id="GO:0046872">
    <property type="term" value="F:metal ion binding"/>
    <property type="evidence" value="ECO:0007669"/>
    <property type="project" value="UniProtKB-KW"/>
</dbReference>
<accession>A0A2R6AV58</accession>
<reference evidence="2 3" key="1">
    <citation type="submission" date="2017-04" db="EMBL/GenBank/DDBJ databases">
        <title>Novel microbial lineages endemic to geothermal iron-oxide mats fill important gaps in the evolutionary history of Archaea.</title>
        <authorList>
            <person name="Jay Z.J."/>
            <person name="Beam J.P."/>
            <person name="Dlakic M."/>
            <person name="Rusch D.B."/>
            <person name="Kozubal M.A."/>
            <person name="Inskeep W.P."/>
        </authorList>
    </citation>
    <scope>NUCLEOTIDE SEQUENCE [LARGE SCALE GENOMIC DNA]</scope>
    <source>
        <strain evidence="2">OSP_D</strain>
    </source>
</reference>
<keyword evidence="2" id="KW-0645">Protease</keyword>